<keyword evidence="2" id="KW-0472">Membrane</keyword>
<keyword evidence="4" id="KW-1185">Reference proteome</keyword>
<dbReference type="OrthoDB" id="3266087at2759"/>
<feature type="transmembrane region" description="Helical" evidence="2">
    <location>
        <begin position="173"/>
        <end position="192"/>
    </location>
</feature>
<dbReference type="EMBL" id="JADNYJ010000032">
    <property type="protein sequence ID" value="KAF8903083.1"/>
    <property type="molecule type" value="Genomic_DNA"/>
</dbReference>
<comment type="caution">
    <text evidence="3">The sequence shown here is derived from an EMBL/GenBank/DDBJ whole genome shotgun (WGS) entry which is preliminary data.</text>
</comment>
<name>A0A9P5NTB6_GYMJU</name>
<evidence type="ECO:0000256" key="2">
    <source>
        <dbReference type="SAM" id="Phobius"/>
    </source>
</evidence>
<feature type="compositionally biased region" description="Polar residues" evidence="1">
    <location>
        <begin position="19"/>
        <end position="34"/>
    </location>
</feature>
<keyword evidence="2" id="KW-1133">Transmembrane helix</keyword>
<accession>A0A9P5NTB6</accession>
<gene>
    <name evidence="3" type="ORF">CPB84DRAFT_797161</name>
</gene>
<dbReference type="AlphaFoldDB" id="A0A9P5NTB6"/>
<reference evidence="3" key="1">
    <citation type="submission" date="2020-11" db="EMBL/GenBank/DDBJ databases">
        <authorList>
            <consortium name="DOE Joint Genome Institute"/>
            <person name="Ahrendt S."/>
            <person name="Riley R."/>
            <person name="Andreopoulos W."/>
            <person name="LaButti K."/>
            <person name="Pangilinan J."/>
            <person name="Ruiz-duenas F.J."/>
            <person name="Barrasa J.M."/>
            <person name="Sanchez-Garcia M."/>
            <person name="Camarero S."/>
            <person name="Miyauchi S."/>
            <person name="Serrano A."/>
            <person name="Linde D."/>
            <person name="Babiker R."/>
            <person name="Drula E."/>
            <person name="Ayuso-Fernandez I."/>
            <person name="Pacheco R."/>
            <person name="Padilla G."/>
            <person name="Ferreira P."/>
            <person name="Barriuso J."/>
            <person name="Kellner H."/>
            <person name="Castanera R."/>
            <person name="Alfaro M."/>
            <person name="Ramirez L."/>
            <person name="Pisabarro A.G."/>
            <person name="Kuo A."/>
            <person name="Tritt A."/>
            <person name="Lipzen A."/>
            <person name="He G."/>
            <person name="Yan M."/>
            <person name="Ng V."/>
            <person name="Cullen D."/>
            <person name="Martin F."/>
            <person name="Rosso M.-N."/>
            <person name="Henrissat B."/>
            <person name="Hibbett D."/>
            <person name="Martinez A.T."/>
            <person name="Grigoriev I.V."/>
        </authorList>
    </citation>
    <scope>NUCLEOTIDE SEQUENCE</scope>
    <source>
        <strain evidence="3">AH 44721</strain>
    </source>
</reference>
<evidence type="ECO:0000313" key="4">
    <source>
        <dbReference type="Proteomes" id="UP000724874"/>
    </source>
</evidence>
<evidence type="ECO:0000313" key="3">
    <source>
        <dbReference type="EMBL" id="KAF8903083.1"/>
    </source>
</evidence>
<protein>
    <submittedName>
        <fullName evidence="3">Uncharacterized protein</fullName>
    </submittedName>
</protein>
<feature type="transmembrane region" description="Helical" evidence="2">
    <location>
        <begin position="114"/>
        <end position="136"/>
    </location>
</feature>
<sequence length="193" mass="21373">MAGSSHTYPQGPPVAPSASHASHYSNTTTQQPQAGPSERPPSRRSLSQASIPISALISPHAPSVTRMGRFHMRDPHKPPPVQNTPWTLSLPSLVQEGESRWALRGWVERGGSPLHAWLFFIGFILFPLWWAAALFIPIPKTRRLGGTDAEKAVMLDDPQVEHDAKSWRTRCRVMAVLSLITYIPFIILVAIFA</sequence>
<keyword evidence="2" id="KW-0812">Transmembrane</keyword>
<organism evidence="3 4">
    <name type="scientific">Gymnopilus junonius</name>
    <name type="common">Spectacular rustgill mushroom</name>
    <name type="synonym">Gymnopilus spectabilis subsp. junonius</name>
    <dbReference type="NCBI Taxonomy" id="109634"/>
    <lineage>
        <taxon>Eukaryota</taxon>
        <taxon>Fungi</taxon>
        <taxon>Dikarya</taxon>
        <taxon>Basidiomycota</taxon>
        <taxon>Agaricomycotina</taxon>
        <taxon>Agaricomycetes</taxon>
        <taxon>Agaricomycetidae</taxon>
        <taxon>Agaricales</taxon>
        <taxon>Agaricineae</taxon>
        <taxon>Hymenogastraceae</taxon>
        <taxon>Gymnopilus</taxon>
    </lineage>
</organism>
<proteinExistence type="predicted"/>
<dbReference type="Proteomes" id="UP000724874">
    <property type="component" value="Unassembled WGS sequence"/>
</dbReference>
<evidence type="ECO:0000256" key="1">
    <source>
        <dbReference type="SAM" id="MobiDB-lite"/>
    </source>
</evidence>
<feature type="region of interest" description="Disordered" evidence="1">
    <location>
        <begin position="1"/>
        <end position="45"/>
    </location>
</feature>